<feature type="transmembrane region" description="Helical" evidence="1">
    <location>
        <begin position="125"/>
        <end position="150"/>
    </location>
</feature>
<dbReference type="OrthoDB" id="8895194at2"/>
<evidence type="ECO:0000256" key="1">
    <source>
        <dbReference type="SAM" id="Phobius"/>
    </source>
</evidence>
<gene>
    <name evidence="2" type="ORF">PROH_17105</name>
</gene>
<feature type="transmembrane region" description="Helical" evidence="1">
    <location>
        <begin position="371"/>
        <end position="389"/>
    </location>
</feature>
<reference evidence="2" key="1">
    <citation type="submission" date="2012-04" db="EMBL/GenBank/DDBJ databases">
        <authorList>
            <person name="Borisov I.G."/>
            <person name="Ivanikova N.V."/>
            <person name="Pinevich A.V."/>
        </authorList>
    </citation>
    <scope>NUCLEOTIDE SEQUENCE</scope>
    <source>
        <strain evidence="2">CALU 1027</strain>
    </source>
</reference>
<feature type="transmembrane region" description="Helical" evidence="1">
    <location>
        <begin position="269"/>
        <end position="288"/>
    </location>
</feature>
<dbReference type="RefSeq" id="WP_017712046.1">
    <property type="nucleotide sequence ID" value="NZ_KB235936.1"/>
</dbReference>
<evidence type="ECO:0000313" key="3">
    <source>
        <dbReference type="Proteomes" id="UP000034681"/>
    </source>
</evidence>
<feature type="transmembrane region" description="Helical" evidence="1">
    <location>
        <begin position="86"/>
        <end position="105"/>
    </location>
</feature>
<name>A0A0M2PQV9_PROHO</name>
<feature type="transmembrane region" description="Helical" evidence="1">
    <location>
        <begin position="202"/>
        <end position="225"/>
    </location>
</feature>
<organism evidence="2 3">
    <name type="scientific">Prochlorothrix hollandica PCC 9006 = CALU 1027</name>
    <dbReference type="NCBI Taxonomy" id="317619"/>
    <lineage>
        <taxon>Bacteria</taxon>
        <taxon>Bacillati</taxon>
        <taxon>Cyanobacteriota</taxon>
        <taxon>Cyanophyceae</taxon>
        <taxon>Prochlorotrichales</taxon>
        <taxon>Prochlorotrichaceae</taxon>
        <taxon>Prochlorothrix</taxon>
    </lineage>
</organism>
<feature type="transmembrane region" description="Helical" evidence="1">
    <location>
        <begin position="294"/>
        <end position="313"/>
    </location>
</feature>
<dbReference type="eggNOG" id="ENOG5033SQF">
    <property type="taxonomic scope" value="Bacteria"/>
</dbReference>
<keyword evidence="3" id="KW-1185">Reference proteome</keyword>
<protein>
    <recommendedName>
        <fullName evidence="4">Glycosyltransferase RgtA/B/C/D-like domain-containing protein</fullName>
    </recommendedName>
</protein>
<dbReference type="Proteomes" id="UP000034681">
    <property type="component" value="Unassembled WGS sequence"/>
</dbReference>
<dbReference type="EMBL" id="AJTX02000007">
    <property type="protein sequence ID" value="KKI98604.1"/>
    <property type="molecule type" value="Genomic_DNA"/>
</dbReference>
<dbReference type="AlphaFoldDB" id="A0A0M2PQV9"/>
<evidence type="ECO:0000313" key="2">
    <source>
        <dbReference type="EMBL" id="KKI98604.1"/>
    </source>
</evidence>
<evidence type="ECO:0008006" key="4">
    <source>
        <dbReference type="Google" id="ProtNLM"/>
    </source>
</evidence>
<keyword evidence="1" id="KW-1133">Transmembrane helix</keyword>
<feature type="transmembrane region" description="Helical" evidence="1">
    <location>
        <begin position="245"/>
        <end position="262"/>
    </location>
</feature>
<feature type="transmembrane region" description="Helical" evidence="1">
    <location>
        <begin position="21"/>
        <end position="39"/>
    </location>
</feature>
<sequence>MVSSNNLGQRLRSPGFTISSFTISSFTLIGLVVLSRHALWRDEVNPWLIARDSESWWEFWQNIRYEGHPVLWYLCLSGLNALTHSLVSMQIFHLALGVVSISLLWRYSPFRTLEKILFTFGYFPFFEYLIISRNYSFGLLFAFVFCSLFPRRHHSYIPLAITLVFMANSHAYALFIALFLTLMLALELLLDRSHRQRYFKQAGIRDLIVSLLLIAVGYGLAISVISPPSASSLHGGSSLFLAFDLHRLLWAIGRLAGSYFMIVPNSDRWLDLIVMDTLALGLMALVGLRLCKKPWILVFYGFSTIFIMLLFFYLKQLGGYRHFGSLYIILITSLWLAADSPDSTSLGFKLPFKLPLKPHLMATATGLLKPIFTGLLAIHCAVGVVMVGHDMAVPYSGSRATAQYLKQEGLTDELMIASVDSTMAPLSGYLNRKFYYPELQDWGSFTLFRSGRTETPLPQVLDQAIALLRGEKPTITPARDRALLVLNYELDPSLASPQVAALTITPLQQFRRSYIINEQYYLYWISLRSS</sequence>
<keyword evidence="1" id="KW-0472">Membrane</keyword>
<feature type="transmembrane region" description="Helical" evidence="1">
    <location>
        <begin position="320"/>
        <end position="338"/>
    </location>
</feature>
<feature type="transmembrane region" description="Helical" evidence="1">
    <location>
        <begin position="170"/>
        <end position="190"/>
    </location>
</feature>
<proteinExistence type="predicted"/>
<accession>A0A0M2PQV9</accession>
<comment type="caution">
    <text evidence="2">The sequence shown here is derived from an EMBL/GenBank/DDBJ whole genome shotgun (WGS) entry which is preliminary data.</text>
</comment>
<keyword evidence="1" id="KW-0812">Transmembrane</keyword>